<organism evidence="4 5">
    <name type="scientific">Massilia horti</name>
    <dbReference type="NCBI Taxonomy" id="2562153"/>
    <lineage>
        <taxon>Bacteria</taxon>
        <taxon>Pseudomonadati</taxon>
        <taxon>Pseudomonadota</taxon>
        <taxon>Betaproteobacteria</taxon>
        <taxon>Burkholderiales</taxon>
        <taxon>Oxalobacteraceae</taxon>
        <taxon>Telluria group</taxon>
        <taxon>Massilia</taxon>
    </lineage>
</organism>
<dbReference type="PANTHER" id="PTHR37842">
    <property type="match status" value="1"/>
</dbReference>
<accession>A0A4Y9T9H8</accession>
<proteinExistence type="predicted"/>
<evidence type="ECO:0000256" key="1">
    <source>
        <dbReference type="ARBA" id="ARBA00022801"/>
    </source>
</evidence>
<evidence type="ECO:0000313" key="5">
    <source>
        <dbReference type="Proteomes" id="UP000297258"/>
    </source>
</evidence>
<dbReference type="CDD" id="cd02795">
    <property type="entry name" value="CBM6-CBM35-CBM36_like"/>
    <property type="match status" value="1"/>
</dbReference>
<dbReference type="Gene3D" id="3.20.20.520">
    <property type="entry name" value="Glycosyl hydrolase family 115"/>
    <property type="match status" value="1"/>
</dbReference>
<keyword evidence="2" id="KW-0732">Signal</keyword>
<feature type="signal peptide" evidence="2">
    <location>
        <begin position="1"/>
        <end position="19"/>
    </location>
</feature>
<dbReference type="InterPro" id="IPR031924">
    <property type="entry name" value="GH115"/>
</dbReference>
<feature type="chain" id="PRO_5021432000" description="Gylcosyl hydrolase 115 C-terminal domain-containing protein" evidence="2">
    <location>
        <begin position="20"/>
        <end position="822"/>
    </location>
</feature>
<protein>
    <recommendedName>
        <fullName evidence="3">Gylcosyl hydrolase 115 C-terminal domain-containing protein</fullName>
    </recommendedName>
</protein>
<reference evidence="4 5" key="1">
    <citation type="submission" date="2019-03" db="EMBL/GenBank/DDBJ databases">
        <title>Draft genome of Massilia hortus sp. nov., a novel bacterial species of the Oxalobacteraceae family.</title>
        <authorList>
            <person name="Peta V."/>
            <person name="Raths R."/>
            <person name="Bucking H."/>
        </authorList>
    </citation>
    <scope>NUCLEOTIDE SEQUENCE [LARGE SCALE GENOMIC DNA]</scope>
    <source>
        <strain evidence="4 5">ONC3</strain>
    </source>
</reference>
<dbReference type="InterPro" id="IPR042301">
    <property type="entry name" value="GH115_sf"/>
</dbReference>
<evidence type="ECO:0000259" key="3">
    <source>
        <dbReference type="Pfam" id="PF17829"/>
    </source>
</evidence>
<dbReference type="Gene3D" id="1.20.58.2150">
    <property type="match status" value="1"/>
</dbReference>
<dbReference type="PANTHER" id="PTHR37842:SF2">
    <property type="entry name" value="GYLCOSYL HYDROLASE 115 C-TERMINAL DOMAIN-CONTAINING PROTEIN"/>
    <property type="match status" value="1"/>
</dbReference>
<dbReference type="SUPFAM" id="SSF55545">
    <property type="entry name" value="beta-N-acetylhexosaminidase-like domain"/>
    <property type="match status" value="1"/>
</dbReference>
<gene>
    <name evidence="4" type="ORF">E4O92_02790</name>
</gene>
<dbReference type="AlphaFoldDB" id="A0A4Y9T9H8"/>
<dbReference type="OrthoDB" id="8727830at2"/>
<feature type="domain" description="Gylcosyl hydrolase 115 C-terminal" evidence="3">
    <location>
        <begin position="670"/>
        <end position="815"/>
    </location>
</feature>
<dbReference type="GO" id="GO:0005975">
    <property type="term" value="P:carbohydrate metabolic process"/>
    <property type="evidence" value="ECO:0007669"/>
    <property type="project" value="UniProtKB-ARBA"/>
</dbReference>
<dbReference type="Gene3D" id="2.60.120.1620">
    <property type="match status" value="1"/>
</dbReference>
<evidence type="ECO:0000313" key="4">
    <source>
        <dbReference type="EMBL" id="TFW34903.1"/>
    </source>
</evidence>
<dbReference type="InterPro" id="IPR029018">
    <property type="entry name" value="Hex-like_dom2"/>
</dbReference>
<comment type="caution">
    <text evidence="4">The sequence shown here is derived from an EMBL/GenBank/DDBJ whole genome shotgun (WGS) entry which is preliminary data.</text>
</comment>
<sequence length="822" mass="90581">MLRFLLFILALALSRAAGAADPWITQTGKARDFALVSRTAAAPLMYDQADAAVVAHAVRDLAADVERVTGRRPEVKNSLQQAPATPVVLVGTLGGSVADALASSGKIDPTALHGAWESFIIATVEAPMPGVPRALAIIGSDPRGTAFGVYELSQAIGVSPWYWWADVAPARKDALYVAAGTRRLGPPSVKYRGIFLNDEDWGMQPWAAKTFEPEHGGIGPKTYTRLFELLLRLKANTLWPAMHPGTPPFNSNPANAALAGEYAIVMGSSHAEPMLRNNVGEWKEPAAAYNYLTNRDGVLKYWDERLATNGSYENFYTLGMRGIHDSHMQGPKTDPERVGLLQKIFADQRALLESRVNPQVEQVPQLFCAYKEVLGLYRQGLEVPDDVTIMWPDDNFGYVRNFANAQERKRAGGFGVYYHLSYLGAPMSYLWLSTTPPALVWEEMNRAYDAGAQRIWIANVGDLKPAEINTEFFLQMAWDIKRWRADNLPQFLTEWAGREFGAAHASEIADIMAGYYRLNYRRRPEHLQWWLPKEQPRASGWTVDEAAERLAQFTRLRERVEALAPRIGEDKRDAWFELVAYPVTAAALANQRFIEGERGNLAAARAADARLDKLTDYWNTDLAGGKWRHMMAQEPADRQWPSFRLAKWTPPGYASEPPAPATMRSTVLAADRFDARRAGASARWQLVPGLGHTGAGAMTLFPATAAPVHPGRIALDAPRLSYRVRLDAGEARAEVHLIPTYPNAGSVLRLAVALDDGPVRLVELEVKDGGKEWAQGVLDNVRTVSAALGTVAAGQHTLHLYGVESGVVVDKLVLTQPLPAGR</sequence>
<dbReference type="RefSeq" id="WP_135188229.1">
    <property type="nucleotide sequence ID" value="NZ_SPUM01000019.1"/>
</dbReference>
<dbReference type="EMBL" id="SPUM01000019">
    <property type="protein sequence ID" value="TFW34903.1"/>
    <property type="molecule type" value="Genomic_DNA"/>
</dbReference>
<keyword evidence="5" id="KW-1185">Reference proteome</keyword>
<dbReference type="Pfam" id="PF15979">
    <property type="entry name" value="Glyco_hydro_115"/>
    <property type="match status" value="1"/>
</dbReference>
<dbReference type="Proteomes" id="UP000297258">
    <property type="component" value="Unassembled WGS sequence"/>
</dbReference>
<dbReference type="Gene3D" id="3.30.379.10">
    <property type="entry name" value="Chitobiase/beta-hexosaminidase domain 2-like"/>
    <property type="match status" value="1"/>
</dbReference>
<evidence type="ECO:0000256" key="2">
    <source>
        <dbReference type="SAM" id="SignalP"/>
    </source>
</evidence>
<keyword evidence="1" id="KW-0378">Hydrolase</keyword>
<name>A0A4Y9T9H8_9BURK</name>
<dbReference type="GO" id="GO:0016787">
    <property type="term" value="F:hydrolase activity"/>
    <property type="evidence" value="ECO:0007669"/>
    <property type="project" value="UniProtKB-KW"/>
</dbReference>
<dbReference type="Pfam" id="PF17829">
    <property type="entry name" value="GH115_C"/>
    <property type="match status" value="1"/>
</dbReference>
<dbReference type="InterPro" id="IPR041437">
    <property type="entry name" value="GH115_C"/>
</dbReference>